<name>A0A380FK05_STAGA</name>
<dbReference type="Proteomes" id="UP000255277">
    <property type="component" value="Unassembled WGS sequence"/>
</dbReference>
<proteinExistence type="predicted"/>
<sequence length="63" mass="7263">MDEEKVVAPWDEILATNKIMPELDNKACIGGLDYALVRDFASVGLLFRDNDTYYWKNSFVYTP</sequence>
<protein>
    <submittedName>
        <fullName evidence="1">Phage terminase large subunit</fullName>
    </submittedName>
</protein>
<gene>
    <name evidence="1" type="ORF">NCTC12195_03240</name>
</gene>
<dbReference type="EMBL" id="UHDK01000001">
    <property type="protein sequence ID" value="SUM33771.1"/>
    <property type="molecule type" value="Genomic_DNA"/>
</dbReference>
<dbReference type="AlphaFoldDB" id="A0A380FK05"/>
<evidence type="ECO:0000313" key="1">
    <source>
        <dbReference type="EMBL" id="SUM33771.1"/>
    </source>
</evidence>
<organism evidence="1 2">
    <name type="scientific">Staphylococcus gallinarum</name>
    <dbReference type="NCBI Taxonomy" id="1293"/>
    <lineage>
        <taxon>Bacteria</taxon>
        <taxon>Bacillati</taxon>
        <taxon>Bacillota</taxon>
        <taxon>Bacilli</taxon>
        <taxon>Bacillales</taxon>
        <taxon>Staphylococcaceae</taxon>
        <taxon>Staphylococcus</taxon>
    </lineage>
</organism>
<evidence type="ECO:0000313" key="2">
    <source>
        <dbReference type="Proteomes" id="UP000255277"/>
    </source>
</evidence>
<accession>A0A380FK05</accession>
<reference evidence="1 2" key="1">
    <citation type="submission" date="2018-06" db="EMBL/GenBank/DDBJ databases">
        <authorList>
            <consortium name="Pathogen Informatics"/>
            <person name="Doyle S."/>
        </authorList>
    </citation>
    <scope>NUCLEOTIDE SEQUENCE [LARGE SCALE GENOMIC DNA]</scope>
    <source>
        <strain evidence="1 2">NCTC12195</strain>
    </source>
</reference>